<evidence type="ECO:0000259" key="1">
    <source>
        <dbReference type="Pfam" id="PF13391"/>
    </source>
</evidence>
<dbReference type="InParanoid" id="A0A316YPM8"/>
<keyword evidence="3" id="KW-1185">Reference proteome</keyword>
<name>A0A316YPM8_9BASI</name>
<evidence type="ECO:0000313" key="2">
    <source>
        <dbReference type="EMBL" id="PWN91102.1"/>
    </source>
</evidence>
<evidence type="ECO:0000313" key="3">
    <source>
        <dbReference type="Proteomes" id="UP000245768"/>
    </source>
</evidence>
<gene>
    <name evidence="2" type="ORF">FA10DRAFT_299744</name>
</gene>
<sequence length="313" mass="35708">MAAERRNIHVFSKGEEVGGIWQHGNVSKRRFREWLDYCWHFEREGKPVAWSLAERCEPGSVQERSVVGPTLDRTTADEAMPTGTFDVLTDGTWEPVDHSKTPHRYHPRTISLNSSSSSRRNATFADRIRKRDQRCLITGFESNPGGRSRALQAAHIFARAHLDRWRACGFDRLVEDTDRHIGNAKIDSVQNGLLLRADVHNRFVDHEIAVDVDNGYAIYDFSRAGWQHGERLGLDHLEPGSSERPLDALFRDHFWQAVLANVRGAAKVYDDEPQDDWANPDTLCLDNDALHKTDKGRLRLELELGSRLNHLIS</sequence>
<dbReference type="Pfam" id="PF13391">
    <property type="entry name" value="HNH_2"/>
    <property type="match status" value="1"/>
</dbReference>
<dbReference type="RefSeq" id="XP_025378300.1">
    <property type="nucleotide sequence ID" value="XM_025524758.1"/>
</dbReference>
<dbReference type="AlphaFoldDB" id="A0A316YPM8"/>
<dbReference type="OrthoDB" id="2142759at2759"/>
<dbReference type="EMBL" id="KZ819635">
    <property type="protein sequence ID" value="PWN91102.1"/>
    <property type="molecule type" value="Genomic_DNA"/>
</dbReference>
<proteinExistence type="predicted"/>
<dbReference type="STRING" id="215250.A0A316YPM8"/>
<accession>A0A316YPM8</accession>
<dbReference type="InterPro" id="IPR003615">
    <property type="entry name" value="HNH_nuc"/>
</dbReference>
<dbReference type="GeneID" id="37046674"/>
<protein>
    <recommendedName>
        <fullName evidence="1">HNH nuclease domain-containing protein</fullName>
    </recommendedName>
</protein>
<dbReference type="Proteomes" id="UP000245768">
    <property type="component" value="Unassembled WGS sequence"/>
</dbReference>
<reference evidence="2 3" key="1">
    <citation type="journal article" date="2018" name="Mol. Biol. Evol.">
        <title>Broad Genomic Sampling Reveals a Smut Pathogenic Ancestry of the Fungal Clade Ustilaginomycotina.</title>
        <authorList>
            <person name="Kijpornyongpan T."/>
            <person name="Mondo S.J."/>
            <person name="Barry K."/>
            <person name="Sandor L."/>
            <person name="Lee J."/>
            <person name="Lipzen A."/>
            <person name="Pangilinan J."/>
            <person name="LaButti K."/>
            <person name="Hainaut M."/>
            <person name="Henrissat B."/>
            <person name="Grigoriev I.V."/>
            <person name="Spatafora J.W."/>
            <person name="Aime M.C."/>
        </authorList>
    </citation>
    <scope>NUCLEOTIDE SEQUENCE [LARGE SCALE GENOMIC DNA]</scope>
    <source>
        <strain evidence="2 3">MCA 4198</strain>
    </source>
</reference>
<feature type="domain" description="HNH nuclease" evidence="1">
    <location>
        <begin position="135"/>
        <end position="211"/>
    </location>
</feature>
<organism evidence="2 3">
    <name type="scientific">Acaromyces ingoldii</name>
    <dbReference type="NCBI Taxonomy" id="215250"/>
    <lineage>
        <taxon>Eukaryota</taxon>
        <taxon>Fungi</taxon>
        <taxon>Dikarya</taxon>
        <taxon>Basidiomycota</taxon>
        <taxon>Ustilaginomycotina</taxon>
        <taxon>Exobasidiomycetes</taxon>
        <taxon>Exobasidiales</taxon>
        <taxon>Cryptobasidiaceae</taxon>
        <taxon>Acaromyces</taxon>
    </lineage>
</organism>